<keyword evidence="7 22" id="KW-0812">Transmembrane</keyword>
<dbReference type="Proteomes" id="UP001054252">
    <property type="component" value="Unassembled WGS sequence"/>
</dbReference>
<dbReference type="SMART" id="SM00473">
    <property type="entry name" value="PAN_AP"/>
    <property type="match status" value="1"/>
</dbReference>
<dbReference type="InterPro" id="IPR001480">
    <property type="entry name" value="Bulb-type_lectin_dom"/>
</dbReference>
<evidence type="ECO:0000313" key="27">
    <source>
        <dbReference type="Proteomes" id="UP001054252"/>
    </source>
</evidence>
<evidence type="ECO:0000259" key="23">
    <source>
        <dbReference type="PROSITE" id="PS50011"/>
    </source>
</evidence>
<comment type="caution">
    <text evidence="26">The sequence shown here is derived from an EMBL/GenBank/DDBJ whole genome shotgun (WGS) entry which is preliminary data.</text>
</comment>
<dbReference type="Pfam" id="PF01453">
    <property type="entry name" value="B_lectin"/>
    <property type="match status" value="1"/>
</dbReference>
<dbReference type="InterPro" id="IPR003609">
    <property type="entry name" value="Pan_app"/>
</dbReference>
<feature type="transmembrane region" description="Helical" evidence="22">
    <location>
        <begin position="612"/>
        <end position="638"/>
    </location>
</feature>
<feature type="domain" description="Protein kinase" evidence="23">
    <location>
        <begin position="702"/>
        <end position="988"/>
    </location>
</feature>
<dbReference type="GO" id="GO:0005886">
    <property type="term" value="C:plasma membrane"/>
    <property type="evidence" value="ECO:0007669"/>
    <property type="project" value="UniProtKB-SubCell"/>
</dbReference>
<dbReference type="CDD" id="cd00028">
    <property type="entry name" value="B_lectin"/>
    <property type="match status" value="1"/>
</dbReference>
<dbReference type="SUPFAM" id="SSF56112">
    <property type="entry name" value="Protein kinase-like (PK-like)"/>
    <property type="match status" value="1"/>
</dbReference>
<dbReference type="Pfam" id="PF07714">
    <property type="entry name" value="PK_Tyr_Ser-Thr"/>
    <property type="match status" value="1"/>
</dbReference>
<accession>A0AAV5KB79</accession>
<dbReference type="InterPro" id="IPR008271">
    <property type="entry name" value="Ser/Thr_kinase_AS"/>
</dbReference>
<evidence type="ECO:0000256" key="10">
    <source>
        <dbReference type="ARBA" id="ARBA00022741"/>
    </source>
</evidence>
<evidence type="ECO:0000256" key="14">
    <source>
        <dbReference type="ARBA" id="ARBA00023136"/>
    </source>
</evidence>
<keyword evidence="13 22" id="KW-1133">Transmembrane helix</keyword>
<evidence type="ECO:0000256" key="1">
    <source>
        <dbReference type="ARBA" id="ARBA00004251"/>
    </source>
</evidence>
<evidence type="ECO:0000256" key="17">
    <source>
        <dbReference type="ARBA" id="ARBA00023180"/>
    </source>
</evidence>
<evidence type="ECO:0000256" key="9">
    <source>
        <dbReference type="ARBA" id="ARBA00022734"/>
    </source>
</evidence>
<dbReference type="PROSITE" id="PS50948">
    <property type="entry name" value="PAN"/>
    <property type="match status" value="1"/>
</dbReference>
<evidence type="ECO:0000256" key="12">
    <source>
        <dbReference type="ARBA" id="ARBA00022840"/>
    </source>
</evidence>
<dbReference type="InterPro" id="IPR011009">
    <property type="entry name" value="Kinase-like_dom_sf"/>
</dbReference>
<keyword evidence="27" id="KW-1185">Reference proteome</keyword>
<dbReference type="Gene3D" id="1.10.510.10">
    <property type="entry name" value="Transferase(Phosphotransferase) domain 1"/>
    <property type="match status" value="1"/>
</dbReference>
<evidence type="ECO:0000256" key="18">
    <source>
        <dbReference type="ARBA" id="ARBA00047899"/>
    </source>
</evidence>
<sequence length="1020" mass="113911">MERKIITKISLRFIFVFPFLLYSCAENSATLTRLRSISDAKGDILISPGKKFELGFFTPDGSSGYRRYLGIWYYGSNPRTVVWVANRDKPISDDTGAVVFSDDGDLKLLDGSGEVYWSTNLEKSSNSLNREAELMDSANLVVREEEGQPATASILWQSFGNPTDTFLPGMKMDENMVLTSWKGSDDPAPGNFTFRQDQEGVNQFIVWKRSTRYWKSGVSGRFIGPDGMLSAMPSPITYLLSNFTAPVLHNESMPHLSSELYSNTRLVMSSSGELQYLKWDSAKIWSLIWGEPRDQCSVYNACGSFGICNDKNDLMCKCLPGFVPGSPVNWNGRDFSGGCTRKSRICNKNGETDGFLRLNMVEVGNPDTQFKAKNEMECKLECLNNCQCQAYSYQEADDAARLSGGSSGAACWIWLEDLNNLQEEYEGGPNIYVRLAASDLESKGRSCETCGTSLIPYPLSTGPKCGDAMYLSFYCNITSGDLTFEAPAGTYRVTSINPETRKFILQMKPADYCQDGNLRYEIFQFKKSSPFHVTSWCTADEVEIAWDPPPEPTCSSSADCKDWPNSTCNVTGEGTKRCLCNTNFRWDRPSLNCTGEYYGEKRYGVSGGKMPISLILVIAFLSAVVVVILSSTIVYVYLYNRKMAKGQGHWGSIQRNSALHLYGSEQHVKDLIDSGRFKEDDTDGIDVPFFHLESILAATNNFSNANKLGQGGFGQVYKGKFPGGQEIAVKRLSSCSGQGLEEFKNEVVLIAKLQHRNLVRLLGYCVAGEEKMLLYEYMPNKSLDSFIFDRKLCVVLDWNMRYRIILGIARGLLYLHQDSRLRIIHRDLKTSNILLDEEMNPKISDFGLARIFGGKETAANTNRVVGTYGYMSPEYALDGLFSFKSDIFSFGVVVIEIISGKRNTGFYQPEESLSLLGYAWHLRKGEKGLDLLDETLRETCNAEEYLRCLNVGLLCVQEDPGDRPTMSNVVFMLGSETATLPTPKQPAFVVRRCPSSRATSSSKPETFSQNQMTVTLEAGR</sequence>
<evidence type="ECO:0000256" key="11">
    <source>
        <dbReference type="ARBA" id="ARBA00022777"/>
    </source>
</evidence>
<dbReference type="Gene3D" id="2.90.10.10">
    <property type="entry name" value="Bulb-type lectin domain"/>
    <property type="match status" value="1"/>
</dbReference>
<evidence type="ECO:0000256" key="15">
    <source>
        <dbReference type="ARBA" id="ARBA00023157"/>
    </source>
</evidence>
<comment type="catalytic activity">
    <reaction evidence="19">
        <text>L-seryl-[protein] + ATP = O-phospho-L-seryl-[protein] + ADP + H(+)</text>
        <dbReference type="Rhea" id="RHEA:17989"/>
        <dbReference type="Rhea" id="RHEA-COMP:9863"/>
        <dbReference type="Rhea" id="RHEA-COMP:11604"/>
        <dbReference type="ChEBI" id="CHEBI:15378"/>
        <dbReference type="ChEBI" id="CHEBI:29999"/>
        <dbReference type="ChEBI" id="CHEBI:30616"/>
        <dbReference type="ChEBI" id="CHEBI:83421"/>
        <dbReference type="ChEBI" id="CHEBI:456216"/>
        <dbReference type="EC" id="2.7.11.1"/>
    </reaction>
</comment>
<evidence type="ECO:0000256" key="8">
    <source>
        <dbReference type="ARBA" id="ARBA00022729"/>
    </source>
</evidence>
<keyword evidence="6" id="KW-0808">Transferase</keyword>
<dbReference type="PROSITE" id="PS00108">
    <property type="entry name" value="PROTEIN_KINASE_ST"/>
    <property type="match status" value="1"/>
</dbReference>
<dbReference type="Pfam" id="PF00954">
    <property type="entry name" value="S_locus_glycop"/>
    <property type="match status" value="1"/>
</dbReference>
<dbReference type="SMART" id="SM00220">
    <property type="entry name" value="S_TKc"/>
    <property type="match status" value="1"/>
</dbReference>
<comment type="subcellular location">
    <subcellularLocation>
        <location evidence="1">Cell membrane</location>
        <topology evidence="1">Single-pass type I membrane protein</topology>
    </subcellularLocation>
</comment>
<dbReference type="Pfam" id="PF11883">
    <property type="entry name" value="DUF3403"/>
    <property type="match status" value="1"/>
</dbReference>
<dbReference type="SUPFAM" id="SSF51110">
    <property type="entry name" value="alpha-D-mannose-specific plant lectins"/>
    <property type="match status" value="1"/>
</dbReference>
<keyword evidence="5" id="KW-0245">EGF-like domain</keyword>
<keyword evidence="17" id="KW-0325">Glycoprotein</keyword>
<evidence type="ECO:0000256" key="16">
    <source>
        <dbReference type="ARBA" id="ARBA00023170"/>
    </source>
</evidence>
<name>A0AAV5KB79_9ROSI</name>
<dbReference type="FunFam" id="1.10.510.10:FF:000060">
    <property type="entry name" value="G-type lectin S-receptor-like serine/threonine-protein kinase"/>
    <property type="match status" value="1"/>
</dbReference>
<dbReference type="PROSITE" id="PS51257">
    <property type="entry name" value="PROKAR_LIPOPROTEIN"/>
    <property type="match status" value="1"/>
</dbReference>
<dbReference type="EC" id="2.7.11.1" evidence="2"/>
<keyword evidence="8" id="KW-0732">Signal</keyword>
<keyword evidence="3" id="KW-1003">Cell membrane</keyword>
<dbReference type="GO" id="GO:0004674">
    <property type="term" value="F:protein serine/threonine kinase activity"/>
    <property type="evidence" value="ECO:0007669"/>
    <property type="project" value="UniProtKB-KW"/>
</dbReference>
<dbReference type="GO" id="GO:0048544">
    <property type="term" value="P:recognition of pollen"/>
    <property type="evidence" value="ECO:0007669"/>
    <property type="project" value="InterPro"/>
</dbReference>
<dbReference type="CDD" id="cd14066">
    <property type="entry name" value="STKc_IRAK"/>
    <property type="match status" value="1"/>
</dbReference>
<evidence type="ECO:0000256" key="20">
    <source>
        <dbReference type="PROSITE-ProRule" id="PRU10141"/>
    </source>
</evidence>
<reference evidence="26 27" key="1">
    <citation type="journal article" date="2021" name="Commun. Biol.">
        <title>The genome of Shorea leprosula (Dipterocarpaceae) highlights the ecological relevance of drought in aseasonal tropical rainforests.</title>
        <authorList>
            <person name="Ng K.K.S."/>
            <person name="Kobayashi M.J."/>
            <person name="Fawcett J.A."/>
            <person name="Hatakeyama M."/>
            <person name="Paape T."/>
            <person name="Ng C.H."/>
            <person name="Ang C.C."/>
            <person name="Tnah L.H."/>
            <person name="Lee C.T."/>
            <person name="Nishiyama T."/>
            <person name="Sese J."/>
            <person name="O'Brien M.J."/>
            <person name="Copetti D."/>
            <person name="Mohd Noor M.I."/>
            <person name="Ong R.C."/>
            <person name="Putra M."/>
            <person name="Sireger I.Z."/>
            <person name="Indrioko S."/>
            <person name="Kosugi Y."/>
            <person name="Izuno A."/>
            <person name="Isagi Y."/>
            <person name="Lee S.L."/>
            <person name="Shimizu K.K."/>
        </authorList>
    </citation>
    <scope>NUCLEOTIDE SEQUENCE [LARGE SCALE GENOMIC DNA]</scope>
    <source>
        <strain evidence="26">214</strain>
    </source>
</reference>
<feature type="region of interest" description="Disordered" evidence="21">
    <location>
        <begin position="995"/>
        <end position="1020"/>
    </location>
</feature>
<dbReference type="InterPro" id="IPR036426">
    <property type="entry name" value="Bulb-type_lectin_dom_sf"/>
</dbReference>
<dbReference type="PROSITE" id="PS00107">
    <property type="entry name" value="PROTEIN_KINASE_ATP"/>
    <property type="match status" value="1"/>
</dbReference>
<dbReference type="CDD" id="cd01098">
    <property type="entry name" value="PAN_AP_plant"/>
    <property type="match status" value="1"/>
</dbReference>
<evidence type="ECO:0000259" key="25">
    <source>
        <dbReference type="PROSITE" id="PS50948"/>
    </source>
</evidence>
<comment type="catalytic activity">
    <reaction evidence="18">
        <text>L-threonyl-[protein] + ATP = O-phospho-L-threonyl-[protein] + ADP + H(+)</text>
        <dbReference type="Rhea" id="RHEA:46608"/>
        <dbReference type="Rhea" id="RHEA-COMP:11060"/>
        <dbReference type="Rhea" id="RHEA-COMP:11605"/>
        <dbReference type="ChEBI" id="CHEBI:15378"/>
        <dbReference type="ChEBI" id="CHEBI:30013"/>
        <dbReference type="ChEBI" id="CHEBI:30616"/>
        <dbReference type="ChEBI" id="CHEBI:61977"/>
        <dbReference type="ChEBI" id="CHEBI:456216"/>
        <dbReference type="EC" id="2.7.11.1"/>
    </reaction>
</comment>
<evidence type="ECO:0000256" key="21">
    <source>
        <dbReference type="SAM" id="MobiDB-lite"/>
    </source>
</evidence>
<dbReference type="GO" id="GO:0030246">
    <property type="term" value="F:carbohydrate binding"/>
    <property type="evidence" value="ECO:0007669"/>
    <property type="project" value="UniProtKB-KW"/>
</dbReference>
<keyword evidence="14 22" id="KW-0472">Membrane</keyword>
<evidence type="ECO:0000256" key="5">
    <source>
        <dbReference type="ARBA" id="ARBA00022536"/>
    </source>
</evidence>
<feature type="domain" description="Bulb-type lectin" evidence="24">
    <location>
        <begin position="30"/>
        <end position="155"/>
    </location>
</feature>
<dbReference type="InterPro" id="IPR017441">
    <property type="entry name" value="Protein_kinase_ATP_BS"/>
</dbReference>
<evidence type="ECO:0000256" key="3">
    <source>
        <dbReference type="ARBA" id="ARBA00022475"/>
    </source>
</evidence>
<keyword evidence="9" id="KW-0430">Lectin</keyword>
<proteinExistence type="predicted"/>
<keyword evidence="11" id="KW-0418">Kinase</keyword>
<keyword evidence="10 20" id="KW-0547">Nucleotide-binding</keyword>
<dbReference type="InterPro" id="IPR000858">
    <property type="entry name" value="S_locus_glycoprot_dom"/>
</dbReference>
<evidence type="ECO:0000256" key="13">
    <source>
        <dbReference type="ARBA" id="ARBA00022989"/>
    </source>
</evidence>
<evidence type="ECO:0000259" key="24">
    <source>
        <dbReference type="PROSITE" id="PS50927"/>
    </source>
</evidence>
<evidence type="ECO:0000313" key="26">
    <source>
        <dbReference type="EMBL" id="GKV21430.1"/>
    </source>
</evidence>
<feature type="binding site" evidence="20">
    <location>
        <position position="730"/>
    </location>
    <ligand>
        <name>ATP</name>
        <dbReference type="ChEBI" id="CHEBI:30616"/>
    </ligand>
</feature>
<protein>
    <recommendedName>
        <fullName evidence="2">non-specific serine/threonine protein kinase</fullName>
        <ecNumber evidence="2">2.7.11.1</ecNumber>
    </recommendedName>
</protein>
<dbReference type="FunFam" id="3.30.200.20:FF:000330">
    <property type="entry name" value="G-type lectin S-receptor-like serine/threonine-protein kinase At4g03230"/>
    <property type="match status" value="1"/>
</dbReference>
<dbReference type="SMART" id="SM00108">
    <property type="entry name" value="B_lectin"/>
    <property type="match status" value="1"/>
</dbReference>
<evidence type="ECO:0000256" key="4">
    <source>
        <dbReference type="ARBA" id="ARBA00022527"/>
    </source>
</evidence>
<dbReference type="Pfam" id="PF08276">
    <property type="entry name" value="PAN_2"/>
    <property type="match status" value="1"/>
</dbReference>
<dbReference type="FunFam" id="2.90.10.10:FF:000005">
    <property type="entry name" value="G-type lectin S-receptor-like serine/threonine-protein kinase"/>
    <property type="match status" value="1"/>
</dbReference>
<keyword evidence="16" id="KW-0675">Receptor</keyword>
<evidence type="ECO:0000256" key="22">
    <source>
        <dbReference type="SAM" id="Phobius"/>
    </source>
</evidence>
<dbReference type="EMBL" id="BPVZ01000057">
    <property type="protein sequence ID" value="GKV21430.1"/>
    <property type="molecule type" value="Genomic_DNA"/>
</dbReference>
<dbReference type="InterPro" id="IPR021820">
    <property type="entry name" value="S-locus_recpt_kinase_C"/>
</dbReference>
<keyword evidence="4" id="KW-0723">Serine/threonine-protein kinase</keyword>
<dbReference type="InterPro" id="IPR001245">
    <property type="entry name" value="Ser-Thr/Tyr_kinase_cat_dom"/>
</dbReference>
<feature type="domain" description="Apple" evidence="25">
    <location>
        <begin position="346"/>
        <end position="436"/>
    </location>
</feature>
<evidence type="ECO:0000256" key="7">
    <source>
        <dbReference type="ARBA" id="ARBA00022692"/>
    </source>
</evidence>
<evidence type="ECO:0000256" key="2">
    <source>
        <dbReference type="ARBA" id="ARBA00012513"/>
    </source>
</evidence>
<keyword evidence="12 20" id="KW-0067">ATP-binding</keyword>
<feature type="compositionally biased region" description="Polar residues" evidence="21">
    <location>
        <begin position="996"/>
        <end position="1014"/>
    </location>
</feature>
<evidence type="ECO:0000256" key="6">
    <source>
        <dbReference type="ARBA" id="ARBA00022679"/>
    </source>
</evidence>
<evidence type="ECO:0000256" key="19">
    <source>
        <dbReference type="ARBA" id="ARBA00048679"/>
    </source>
</evidence>
<dbReference type="PROSITE" id="PS50927">
    <property type="entry name" value="BULB_LECTIN"/>
    <property type="match status" value="1"/>
</dbReference>
<dbReference type="AlphaFoldDB" id="A0AAV5KB79"/>
<keyword evidence="15" id="KW-1015">Disulfide bond</keyword>
<dbReference type="Gene3D" id="3.30.200.20">
    <property type="entry name" value="Phosphorylase Kinase, domain 1"/>
    <property type="match status" value="1"/>
</dbReference>
<organism evidence="26 27">
    <name type="scientific">Rubroshorea leprosula</name>
    <dbReference type="NCBI Taxonomy" id="152421"/>
    <lineage>
        <taxon>Eukaryota</taxon>
        <taxon>Viridiplantae</taxon>
        <taxon>Streptophyta</taxon>
        <taxon>Embryophyta</taxon>
        <taxon>Tracheophyta</taxon>
        <taxon>Spermatophyta</taxon>
        <taxon>Magnoliopsida</taxon>
        <taxon>eudicotyledons</taxon>
        <taxon>Gunneridae</taxon>
        <taxon>Pentapetalae</taxon>
        <taxon>rosids</taxon>
        <taxon>malvids</taxon>
        <taxon>Malvales</taxon>
        <taxon>Dipterocarpaceae</taxon>
        <taxon>Rubroshorea</taxon>
    </lineage>
</organism>
<dbReference type="InterPro" id="IPR000719">
    <property type="entry name" value="Prot_kinase_dom"/>
</dbReference>
<gene>
    <name evidence="26" type="ORF">SLEP1_g31411</name>
</gene>
<dbReference type="PANTHER" id="PTHR27002">
    <property type="entry name" value="RECEPTOR-LIKE SERINE/THREONINE-PROTEIN KINASE SD1-8"/>
    <property type="match status" value="1"/>
</dbReference>
<dbReference type="PANTHER" id="PTHR27002:SF1111">
    <property type="entry name" value="NON-SPECIFIC SERINE_THREONINE PROTEIN KINASE"/>
    <property type="match status" value="1"/>
</dbReference>
<dbReference type="PROSITE" id="PS50011">
    <property type="entry name" value="PROTEIN_KINASE_DOM"/>
    <property type="match status" value="1"/>
</dbReference>
<dbReference type="GO" id="GO:0005524">
    <property type="term" value="F:ATP binding"/>
    <property type="evidence" value="ECO:0007669"/>
    <property type="project" value="UniProtKB-UniRule"/>
</dbReference>